<dbReference type="Gene3D" id="3.90.1410.10">
    <property type="entry name" value="set domain protein methyltransferase, domain 1"/>
    <property type="match status" value="1"/>
</dbReference>
<protein>
    <recommendedName>
        <fullName evidence="3">SET domain-containing protein</fullName>
    </recommendedName>
</protein>
<dbReference type="STRING" id="2903.R1CF76"/>
<reference evidence="1" key="2">
    <citation type="submission" date="2024-10" db="UniProtKB">
        <authorList>
            <consortium name="EnsemblProtists"/>
        </authorList>
    </citation>
    <scope>IDENTIFICATION</scope>
</reference>
<organism evidence="1 2">
    <name type="scientific">Emiliania huxleyi (strain CCMP1516)</name>
    <dbReference type="NCBI Taxonomy" id="280463"/>
    <lineage>
        <taxon>Eukaryota</taxon>
        <taxon>Haptista</taxon>
        <taxon>Haptophyta</taxon>
        <taxon>Prymnesiophyceae</taxon>
        <taxon>Isochrysidales</taxon>
        <taxon>Noelaerhabdaceae</taxon>
        <taxon>Emiliania</taxon>
    </lineage>
</organism>
<accession>A0A0D3JC57</accession>
<proteinExistence type="predicted"/>
<reference evidence="2" key="1">
    <citation type="journal article" date="2013" name="Nature">
        <title>Pan genome of the phytoplankton Emiliania underpins its global distribution.</title>
        <authorList>
            <person name="Read B.A."/>
            <person name="Kegel J."/>
            <person name="Klute M.J."/>
            <person name="Kuo A."/>
            <person name="Lefebvre S.C."/>
            <person name="Maumus F."/>
            <person name="Mayer C."/>
            <person name="Miller J."/>
            <person name="Monier A."/>
            <person name="Salamov A."/>
            <person name="Young J."/>
            <person name="Aguilar M."/>
            <person name="Claverie J.M."/>
            <person name="Frickenhaus S."/>
            <person name="Gonzalez K."/>
            <person name="Herman E.K."/>
            <person name="Lin Y.C."/>
            <person name="Napier J."/>
            <person name="Ogata H."/>
            <person name="Sarno A.F."/>
            <person name="Shmutz J."/>
            <person name="Schroeder D."/>
            <person name="de Vargas C."/>
            <person name="Verret F."/>
            <person name="von Dassow P."/>
            <person name="Valentin K."/>
            <person name="Van de Peer Y."/>
            <person name="Wheeler G."/>
            <person name="Dacks J.B."/>
            <person name="Delwiche C.F."/>
            <person name="Dyhrman S.T."/>
            <person name="Glockner G."/>
            <person name="John U."/>
            <person name="Richards T."/>
            <person name="Worden A.Z."/>
            <person name="Zhang X."/>
            <person name="Grigoriev I.V."/>
            <person name="Allen A.E."/>
            <person name="Bidle K."/>
            <person name="Borodovsky M."/>
            <person name="Bowler C."/>
            <person name="Brownlee C."/>
            <person name="Cock J.M."/>
            <person name="Elias M."/>
            <person name="Gladyshev V.N."/>
            <person name="Groth M."/>
            <person name="Guda C."/>
            <person name="Hadaegh A."/>
            <person name="Iglesias-Rodriguez M.D."/>
            <person name="Jenkins J."/>
            <person name="Jones B.M."/>
            <person name="Lawson T."/>
            <person name="Leese F."/>
            <person name="Lindquist E."/>
            <person name="Lobanov A."/>
            <person name="Lomsadze A."/>
            <person name="Malik S.B."/>
            <person name="Marsh M.E."/>
            <person name="Mackinder L."/>
            <person name="Mock T."/>
            <person name="Mueller-Roeber B."/>
            <person name="Pagarete A."/>
            <person name="Parker M."/>
            <person name="Probert I."/>
            <person name="Quesneville H."/>
            <person name="Raines C."/>
            <person name="Rensing S.A."/>
            <person name="Riano-Pachon D.M."/>
            <person name="Richier S."/>
            <person name="Rokitta S."/>
            <person name="Shiraiwa Y."/>
            <person name="Soanes D.M."/>
            <person name="van der Giezen M."/>
            <person name="Wahlund T.M."/>
            <person name="Williams B."/>
            <person name="Wilson W."/>
            <person name="Wolfe G."/>
            <person name="Wurch L.L."/>
        </authorList>
    </citation>
    <scope>NUCLEOTIDE SEQUENCE</scope>
</reference>
<dbReference type="SUPFAM" id="SSF82199">
    <property type="entry name" value="SET domain"/>
    <property type="match status" value="1"/>
</dbReference>
<name>A0A0D3JC57_EMIH1</name>
<dbReference type="HOGENOM" id="CLU_768220_0_0_1"/>
<dbReference type="EnsemblProtists" id="EOD21092">
    <property type="protein sequence ID" value="EOD21092"/>
    <property type="gene ID" value="EMIHUDRAFT_241638"/>
</dbReference>
<dbReference type="RefSeq" id="XP_005773521.1">
    <property type="nucleotide sequence ID" value="XM_005773464.1"/>
</dbReference>
<keyword evidence="2" id="KW-1185">Reference proteome</keyword>
<sequence length="361" mass="38762">MVRHPKKNFGAPTAAPGAREKELLRLCMERSSATLRLVDWLANRGAHVHPELELFGEHPSRGRGVFALAPIRKGELLLRVPRSAVVCACEESDSWSRWLPAEARAMSPMVRTALVLMREEALGDASSWAPYLSLLPRSYDTLENWSPVEIERLRGTAVYDHLAGLRDASGDLVGAARLVYDKQIGRVVREHPDLWPDPSLGAFLRACAAAIDMLNHARAGTATALLVERPPPGVVGVVALDDAQLLLCYGFVSSPRDAPLPASVRLPLRLLLGAAAATRDGAGWEVGAAWEAKAAACGRLLEPYGGEVSVSEAEPLPDALLTVVQLMLLPADEFAELLRGRSAFCCPCEAAADSVASNCVS</sequence>
<dbReference type="InterPro" id="IPR050600">
    <property type="entry name" value="SETD3_SETD6_MTase"/>
</dbReference>
<evidence type="ECO:0000313" key="2">
    <source>
        <dbReference type="Proteomes" id="UP000013827"/>
    </source>
</evidence>
<dbReference type="Proteomes" id="UP000013827">
    <property type="component" value="Unassembled WGS sequence"/>
</dbReference>
<evidence type="ECO:0000313" key="1">
    <source>
        <dbReference type="EnsemblProtists" id="EOD21092"/>
    </source>
</evidence>
<dbReference type="GeneID" id="17266665"/>
<dbReference type="PANTHER" id="PTHR13271:SF145">
    <property type="entry name" value="SET DOMAIN-CONTAINING PROTEIN"/>
    <property type="match status" value="1"/>
</dbReference>
<evidence type="ECO:0008006" key="3">
    <source>
        <dbReference type="Google" id="ProtNLM"/>
    </source>
</evidence>
<dbReference type="KEGG" id="ehx:EMIHUDRAFT_241638"/>
<dbReference type="eggNOG" id="KOG1337">
    <property type="taxonomic scope" value="Eukaryota"/>
</dbReference>
<dbReference type="AlphaFoldDB" id="A0A0D3JC57"/>
<dbReference type="PaxDb" id="2903-EOD21092"/>
<dbReference type="InterPro" id="IPR046341">
    <property type="entry name" value="SET_dom_sf"/>
</dbReference>
<dbReference type="CDD" id="cd10527">
    <property type="entry name" value="SET_LSMT"/>
    <property type="match status" value="1"/>
</dbReference>
<dbReference type="PANTHER" id="PTHR13271">
    <property type="entry name" value="UNCHARACTERIZED PUTATIVE METHYLTRANSFERASE"/>
    <property type="match status" value="1"/>
</dbReference>
<dbReference type="GO" id="GO:0016279">
    <property type="term" value="F:protein-lysine N-methyltransferase activity"/>
    <property type="evidence" value="ECO:0007669"/>
    <property type="project" value="TreeGrafter"/>
</dbReference>